<dbReference type="AlphaFoldDB" id="A0AAV2T4H0"/>
<dbReference type="InterPro" id="IPR011992">
    <property type="entry name" value="EF-hand-dom_pair"/>
</dbReference>
<dbReference type="Pfam" id="PF01221">
    <property type="entry name" value="Dynein_light"/>
    <property type="match status" value="1"/>
</dbReference>
<dbReference type="Gene3D" id="3.30.740.10">
    <property type="entry name" value="Protein Inhibitor Of Neuronal Nitric Oxide Synthase"/>
    <property type="match status" value="1"/>
</dbReference>
<dbReference type="InterPro" id="IPR037177">
    <property type="entry name" value="DLC_sf"/>
</dbReference>
<dbReference type="InterPro" id="IPR001372">
    <property type="entry name" value="Dynein_light_chain_typ-1/2"/>
</dbReference>
<evidence type="ECO:0008006" key="3">
    <source>
        <dbReference type="Google" id="ProtNLM"/>
    </source>
</evidence>
<sequence>MDDFLYLFFKIDTNLDEVITTAELTNYVNKHHLDPYMVQRWKTMFTDSVTGNITLAKFCEVLGIKPEQAIFHRESVTVQHTPPPTRERRMTDVEEIASDMPAERKVRISDEARRLQQRAPTLKNDEIAKQLKTFLDKEFGRAWHVVIVPDSFWMSFSHNARSSYQFRIRNLTYLVWCTPCE</sequence>
<dbReference type="EMBL" id="CAXLJL010000079">
    <property type="protein sequence ID" value="CAL5131171.1"/>
    <property type="molecule type" value="Genomic_DNA"/>
</dbReference>
<dbReference type="CDD" id="cd21454">
    <property type="entry name" value="DLC-like_TAL"/>
    <property type="match status" value="1"/>
</dbReference>
<gene>
    <name evidence="1" type="ORF">CDAUBV1_LOCUS3344</name>
</gene>
<dbReference type="GO" id="GO:0007017">
    <property type="term" value="P:microtubule-based process"/>
    <property type="evidence" value="ECO:0007669"/>
    <property type="project" value="InterPro"/>
</dbReference>
<comment type="caution">
    <text evidence="1">The sequence shown here is derived from an EMBL/GenBank/DDBJ whole genome shotgun (WGS) entry which is preliminary data.</text>
</comment>
<reference evidence="1" key="1">
    <citation type="submission" date="2024-06" db="EMBL/GenBank/DDBJ databases">
        <authorList>
            <person name="Liu X."/>
            <person name="Lenzi L."/>
            <person name="Haldenby T S."/>
            <person name="Uol C."/>
        </authorList>
    </citation>
    <scope>NUCLEOTIDE SEQUENCE</scope>
</reference>
<dbReference type="GO" id="GO:0030286">
    <property type="term" value="C:dynein complex"/>
    <property type="evidence" value="ECO:0007669"/>
    <property type="project" value="InterPro"/>
</dbReference>
<accession>A0AAV2T4H0</accession>
<dbReference type="Proteomes" id="UP001497525">
    <property type="component" value="Unassembled WGS sequence"/>
</dbReference>
<dbReference type="SUPFAM" id="SSF47473">
    <property type="entry name" value="EF-hand"/>
    <property type="match status" value="1"/>
</dbReference>
<dbReference type="SMART" id="SM01375">
    <property type="entry name" value="Dynein_light"/>
    <property type="match status" value="1"/>
</dbReference>
<protein>
    <recommendedName>
        <fullName evidence="3">Tegument antigen</fullName>
    </recommendedName>
</protein>
<organism evidence="1 2">
    <name type="scientific">Calicophoron daubneyi</name>
    <name type="common">Rumen fluke</name>
    <name type="synonym">Paramphistomum daubneyi</name>
    <dbReference type="NCBI Taxonomy" id="300641"/>
    <lineage>
        <taxon>Eukaryota</taxon>
        <taxon>Metazoa</taxon>
        <taxon>Spiralia</taxon>
        <taxon>Lophotrochozoa</taxon>
        <taxon>Platyhelminthes</taxon>
        <taxon>Trematoda</taxon>
        <taxon>Digenea</taxon>
        <taxon>Plagiorchiida</taxon>
        <taxon>Pronocephalata</taxon>
        <taxon>Paramphistomoidea</taxon>
        <taxon>Paramphistomidae</taxon>
        <taxon>Calicophoron</taxon>
    </lineage>
</organism>
<name>A0AAV2T4H0_CALDB</name>
<evidence type="ECO:0000313" key="1">
    <source>
        <dbReference type="EMBL" id="CAL5131171.1"/>
    </source>
</evidence>
<evidence type="ECO:0000313" key="2">
    <source>
        <dbReference type="Proteomes" id="UP001497525"/>
    </source>
</evidence>
<proteinExistence type="predicted"/>
<dbReference type="SUPFAM" id="SSF54648">
    <property type="entry name" value="DLC"/>
    <property type="match status" value="1"/>
</dbReference>